<dbReference type="AlphaFoldDB" id="A0A5C6VF91"/>
<dbReference type="EMBL" id="VOQS01000003">
    <property type="protein sequence ID" value="TXC83371.1"/>
    <property type="molecule type" value="Genomic_DNA"/>
</dbReference>
<organism evidence="2 3">
    <name type="scientific">Paraburkholderia azotifigens</name>
    <dbReference type="NCBI Taxonomy" id="2057004"/>
    <lineage>
        <taxon>Bacteria</taxon>
        <taxon>Pseudomonadati</taxon>
        <taxon>Pseudomonadota</taxon>
        <taxon>Betaproteobacteria</taxon>
        <taxon>Burkholderiales</taxon>
        <taxon>Burkholderiaceae</taxon>
        <taxon>Paraburkholderia</taxon>
    </lineage>
</organism>
<feature type="chain" id="PRO_5022719684" evidence="1">
    <location>
        <begin position="23"/>
        <end position="178"/>
    </location>
</feature>
<evidence type="ECO:0000313" key="2">
    <source>
        <dbReference type="EMBL" id="TXC83371.1"/>
    </source>
</evidence>
<reference evidence="2 3" key="1">
    <citation type="journal article" date="2018" name="Int. J. Syst. Evol. Microbiol.">
        <title>Paraburkholderia azotifigens sp. nov., a nitrogen-fixing bacterium isolated from paddy soil.</title>
        <authorList>
            <person name="Choi G.M."/>
            <person name="Im W.T."/>
        </authorList>
    </citation>
    <scope>NUCLEOTIDE SEQUENCE [LARGE SCALE GENOMIC DNA]</scope>
    <source>
        <strain evidence="2 3">NF 2-5-3</strain>
    </source>
</reference>
<feature type="signal peptide" evidence="1">
    <location>
        <begin position="1"/>
        <end position="22"/>
    </location>
</feature>
<evidence type="ECO:0000313" key="3">
    <source>
        <dbReference type="Proteomes" id="UP000321776"/>
    </source>
</evidence>
<sequence>MTRWINAIVLFIASAACITLHAQEASSVAGPNERRNWYSDPFFTLSHALADCPVPLGPLMTRAQMEDDAHYRAERGTTCWLAHKCTKPNSYMYDADIANAIRARFTDPHAFDGTSVWITVQRRFVYAEGCANASFDRHALQQQLEAIPDVEQVFVRIGSSTHGPMPYKTLAEPDRQPK</sequence>
<proteinExistence type="predicted"/>
<comment type="caution">
    <text evidence="2">The sequence shown here is derived from an EMBL/GenBank/DDBJ whole genome shotgun (WGS) entry which is preliminary data.</text>
</comment>
<name>A0A5C6VF91_9BURK</name>
<dbReference type="Proteomes" id="UP000321776">
    <property type="component" value="Unassembled WGS sequence"/>
</dbReference>
<dbReference type="PROSITE" id="PS51257">
    <property type="entry name" value="PROKAR_LIPOPROTEIN"/>
    <property type="match status" value="1"/>
</dbReference>
<gene>
    <name evidence="2" type="ORF">FRZ40_23510</name>
</gene>
<protein>
    <submittedName>
        <fullName evidence="2">BON domain-containing protein</fullName>
    </submittedName>
</protein>
<dbReference type="RefSeq" id="WP_147235759.1">
    <property type="nucleotide sequence ID" value="NZ_VOQS01000003.1"/>
</dbReference>
<accession>A0A5C6VF91</accession>
<evidence type="ECO:0000256" key="1">
    <source>
        <dbReference type="SAM" id="SignalP"/>
    </source>
</evidence>
<keyword evidence="1" id="KW-0732">Signal</keyword>